<comment type="cofactor">
    <cofactor evidence="1">
        <name>FAD</name>
        <dbReference type="ChEBI" id="CHEBI:57692"/>
    </cofactor>
</comment>
<dbReference type="InterPro" id="IPR017046">
    <property type="entry name" value="Prenylcysteine_Oxase1"/>
</dbReference>
<evidence type="ECO:0000256" key="1">
    <source>
        <dbReference type="ARBA" id="ARBA00001974"/>
    </source>
</evidence>
<dbReference type="GO" id="GO:0016491">
    <property type="term" value="F:oxidoreductase activity"/>
    <property type="evidence" value="ECO:0007669"/>
    <property type="project" value="UniProtKB-KW"/>
</dbReference>
<dbReference type="EMBL" id="CAUOFW020008724">
    <property type="protein sequence ID" value="CAK9183675.1"/>
    <property type="molecule type" value="Genomic_DNA"/>
</dbReference>
<organism evidence="7 8">
    <name type="scientific">Ilex paraguariensis</name>
    <name type="common">yerba mate</name>
    <dbReference type="NCBI Taxonomy" id="185542"/>
    <lineage>
        <taxon>Eukaryota</taxon>
        <taxon>Viridiplantae</taxon>
        <taxon>Streptophyta</taxon>
        <taxon>Embryophyta</taxon>
        <taxon>Tracheophyta</taxon>
        <taxon>Spermatophyta</taxon>
        <taxon>Magnoliopsida</taxon>
        <taxon>eudicotyledons</taxon>
        <taxon>Gunneridae</taxon>
        <taxon>Pentapetalae</taxon>
        <taxon>asterids</taxon>
        <taxon>campanulids</taxon>
        <taxon>Aquifoliales</taxon>
        <taxon>Aquifoliaceae</taxon>
        <taxon>Ilex</taxon>
    </lineage>
</organism>
<evidence type="ECO:0000256" key="5">
    <source>
        <dbReference type="ARBA" id="ARBA00023180"/>
    </source>
</evidence>
<proteinExistence type="predicted"/>
<dbReference type="Proteomes" id="UP001642360">
    <property type="component" value="Unassembled WGS sequence"/>
</dbReference>
<keyword evidence="2" id="KW-0285">Flavoprotein</keyword>
<protein>
    <recommendedName>
        <fullName evidence="6">Prenylcysteine lyase domain-containing protein</fullName>
    </recommendedName>
</protein>
<gene>
    <name evidence="7" type="ORF">ILEXP_LOCUS53963</name>
</gene>
<dbReference type="PANTHER" id="PTHR15944:SF0">
    <property type="entry name" value="PRENYLCYSTEINE LYASE DOMAIN-CONTAINING PROTEIN"/>
    <property type="match status" value="1"/>
</dbReference>
<dbReference type="PANTHER" id="PTHR15944">
    <property type="entry name" value="FARNESYLCYSTEINE LYASE"/>
    <property type="match status" value="1"/>
</dbReference>
<name>A0ABC8URK5_9AQUA</name>
<keyword evidence="8" id="KW-1185">Reference proteome</keyword>
<dbReference type="AlphaFoldDB" id="A0ABC8URK5"/>
<feature type="domain" description="Prenylcysteine lyase" evidence="6">
    <location>
        <begin position="6"/>
        <end position="41"/>
    </location>
</feature>
<dbReference type="InterPro" id="IPR010795">
    <property type="entry name" value="Prenylcys_lyase"/>
</dbReference>
<dbReference type="Pfam" id="PF07156">
    <property type="entry name" value="Prenylcys_lyase"/>
    <property type="match status" value="1"/>
</dbReference>
<evidence type="ECO:0000256" key="2">
    <source>
        <dbReference type="ARBA" id="ARBA00022630"/>
    </source>
</evidence>
<evidence type="ECO:0000313" key="8">
    <source>
        <dbReference type="Proteomes" id="UP001642360"/>
    </source>
</evidence>
<keyword evidence="4" id="KW-0560">Oxidoreductase</keyword>
<evidence type="ECO:0000256" key="3">
    <source>
        <dbReference type="ARBA" id="ARBA00022827"/>
    </source>
</evidence>
<keyword evidence="3" id="KW-0274">FAD</keyword>
<evidence type="ECO:0000313" key="7">
    <source>
        <dbReference type="EMBL" id="CAK9183675.1"/>
    </source>
</evidence>
<comment type="caution">
    <text evidence="7">The sequence shown here is derived from an EMBL/GenBank/DDBJ whole genome shotgun (WGS) entry which is preliminary data.</text>
</comment>
<sequence length="57" mass="6350">MLDSWNLYYVNAFENAASTMETSAVAAENIARLILSRFFGQLYSSSSTLRSSSFDTN</sequence>
<accession>A0ABC8URK5</accession>
<keyword evidence="5" id="KW-0325">Glycoprotein</keyword>
<evidence type="ECO:0000259" key="6">
    <source>
        <dbReference type="Pfam" id="PF07156"/>
    </source>
</evidence>
<reference evidence="7 8" key="1">
    <citation type="submission" date="2024-02" db="EMBL/GenBank/DDBJ databases">
        <authorList>
            <person name="Vignale AGUSTIN F."/>
            <person name="Sosa J E."/>
            <person name="Modenutti C."/>
        </authorList>
    </citation>
    <scope>NUCLEOTIDE SEQUENCE [LARGE SCALE GENOMIC DNA]</scope>
</reference>
<feature type="non-terminal residue" evidence="7">
    <location>
        <position position="57"/>
    </location>
</feature>
<evidence type="ECO:0000256" key="4">
    <source>
        <dbReference type="ARBA" id="ARBA00023002"/>
    </source>
</evidence>